<feature type="region of interest" description="Disordered" evidence="2">
    <location>
        <begin position="200"/>
        <end position="313"/>
    </location>
</feature>
<dbReference type="EMBL" id="WIXE01009863">
    <property type="protein sequence ID" value="KAK5978058.1"/>
    <property type="molecule type" value="Genomic_DNA"/>
</dbReference>
<feature type="compositionally biased region" description="Acidic residues" evidence="2">
    <location>
        <begin position="276"/>
        <end position="313"/>
    </location>
</feature>
<reference evidence="3 4" key="1">
    <citation type="submission" date="2019-10" db="EMBL/GenBank/DDBJ databases">
        <title>Assembly and Annotation for the nematode Trichostrongylus colubriformis.</title>
        <authorList>
            <person name="Martin J."/>
        </authorList>
    </citation>
    <scope>NUCLEOTIDE SEQUENCE [LARGE SCALE GENOMIC DNA]</scope>
    <source>
        <strain evidence="3">G859</strain>
        <tissue evidence="3">Whole worm</tissue>
    </source>
</reference>
<gene>
    <name evidence="3" type="ORF">GCK32_022800</name>
</gene>
<dbReference type="Proteomes" id="UP001331761">
    <property type="component" value="Unassembled WGS sequence"/>
</dbReference>
<keyword evidence="4" id="KW-1185">Reference proteome</keyword>
<dbReference type="AlphaFoldDB" id="A0AAN8G063"/>
<evidence type="ECO:0000256" key="1">
    <source>
        <dbReference type="SAM" id="Coils"/>
    </source>
</evidence>
<accession>A0AAN8G063</accession>
<feature type="compositionally biased region" description="Basic and acidic residues" evidence="2">
    <location>
        <begin position="200"/>
        <end position="216"/>
    </location>
</feature>
<comment type="caution">
    <text evidence="3">The sequence shown here is derived from an EMBL/GenBank/DDBJ whole genome shotgun (WGS) entry which is preliminary data.</text>
</comment>
<feature type="compositionally biased region" description="Acidic residues" evidence="2">
    <location>
        <begin position="234"/>
        <end position="252"/>
    </location>
</feature>
<feature type="coiled-coil region" evidence="1">
    <location>
        <begin position="437"/>
        <end position="464"/>
    </location>
</feature>
<evidence type="ECO:0000256" key="2">
    <source>
        <dbReference type="SAM" id="MobiDB-lite"/>
    </source>
</evidence>
<proteinExistence type="predicted"/>
<evidence type="ECO:0000313" key="4">
    <source>
        <dbReference type="Proteomes" id="UP001331761"/>
    </source>
</evidence>
<evidence type="ECO:0000313" key="3">
    <source>
        <dbReference type="EMBL" id="KAK5978058.1"/>
    </source>
</evidence>
<keyword evidence="1" id="KW-0175">Coiled coil</keyword>
<name>A0AAN8G063_TRICO</name>
<feature type="compositionally biased region" description="Basic and acidic residues" evidence="2">
    <location>
        <begin position="256"/>
        <end position="275"/>
    </location>
</feature>
<protein>
    <submittedName>
        <fullName evidence="3">Uncharacterized protein</fullName>
    </submittedName>
</protein>
<sequence length="473" mass="55668">MPVNELTDTEYISRLITNPHKDWKAVQEDLNEITEELSIQIKVVSAHKQQWQWTRSDETFLLATPASRVGILAKLLHKIEGTKQELTRLGVRSAITKLFYKELACPDRKKELDNEVQGSLRVMDSQIKQLAIVMEEIQTHMQRADNEFRTGPCATQAEQVNVLFRRAFEQISSEEKQKMEEKFHQLQIQLDSQSAEIARLKEEKDQAARTKERSEDAELNDDEYFEQMTREVTVDEDLPPLASEDSDEEEGGDQSPEEHQQISQRVEERPPRDELNAVEEEEVTDGEMEEMEEVESTDGETEETGSTDGEVEELEQRCRILERRMDRLHEAFMKYPYRKKEHYSPRMPPEMRCAFCFVLGEHFSDSCPNVIKAMDRYELLRDEGLCITCLERCSMFDDCPYLHKRCYYCERVRGTPFEDLIEDFEHHTAVCGIPDLKERARERLNAARRDFREAVVELNHARRRRRRQPREER</sequence>
<feature type="non-terminal residue" evidence="3">
    <location>
        <position position="473"/>
    </location>
</feature>
<organism evidence="3 4">
    <name type="scientific">Trichostrongylus colubriformis</name>
    <name type="common">Black scour worm</name>
    <dbReference type="NCBI Taxonomy" id="6319"/>
    <lineage>
        <taxon>Eukaryota</taxon>
        <taxon>Metazoa</taxon>
        <taxon>Ecdysozoa</taxon>
        <taxon>Nematoda</taxon>
        <taxon>Chromadorea</taxon>
        <taxon>Rhabditida</taxon>
        <taxon>Rhabditina</taxon>
        <taxon>Rhabditomorpha</taxon>
        <taxon>Strongyloidea</taxon>
        <taxon>Trichostrongylidae</taxon>
        <taxon>Trichostrongylus</taxon>
    </lineage>
</organism>